<dbReference type="InterPro" id="IPR013057">
    <property type="entry name" value="AA_transpt_TM"/>
</dbReference>
<feature type="transmembrane region" description="Helical" evidence="5">
    <location>
        <begin position="57"/>
        <end position="77"/>
    </location>
</feature>
<evidence type="ECO:0000256" key="3">
    <source>
        <dbReference type="ARBA" id="ARBA00022989"/>
    </source>
</evidence>
<feature type="transmembrane region" description="Helical" evidence="5">
    <location>
        <begin position="297"/>
        <end position="319"/>
    </location>
</feature>
<evidence type="ECO:0000313" key="8">
    <source>
        <dbReference type="Proteomes" id="UP001470230"/>
    </source>
</evidence>
<feature type="transmembrane region" description="Helical" evidence="5">
    <location>
        <begin position="253"/>
        <end position="276"/>
    </location>
</feature>
<comment type="subcellular location">
    <subcellularLocation>
        <location evidence="1">Membrane</location>
        <topology evidence="1">Multi-pass membrane protein</topology>
    </subcellularLocation>
</comment>
<feature type="transmembrane region" description="Helical" evidence="5">
    <location>
        <begin position="364"/>
        <end position="385"/>
    </location>
</feature>
<dbReference type="EMBL" id="JAPFFF010000008">
    <property type="protein sequence ID" value="KAK8884591.1"/>
    <property type="molecule type" value="Genomic_DNA"/>
</dbReference>
<evidence type="ECO:0000256" key="2">
    <source>
        <dbReference type="ARBA" id="ARBA00022692"/>
    </source>
</evidence>
<keyword evidence="3 5" id="KW-1133">Transmembrane helix</keyword>
<evidence type="ECO:0000256" key="4">
    <source>
        <dbReference type="ARBA" id="ARBA00023136"/>
    </source>
</evidence>
<evidence type="ECO:0000256" key="5">
    <source>
        <dbReference type="SAM" id="Phobius"/>
    </source>
</evidence>
<sequence>MKQKRKKGDDRPIFSRFGSLSFFEFVFCCLNSIIGTGALSLGYAFTSGLLFTNALNIIIALISLYSLKLFVLSASYFHESTFEEIWTVAFSRSTVVFPAVCSIVSSISNIMKYLSFLQDSVVTILSTILKIIMDDPQDAITEIEHYRFLIGFIIVFFFCVPTCFSSNLHYAVIISILSVSLFICIIIYIIARFIMMIEINGFDPNNRLKLIDLNGHISGTISSLAFSYLFYPFAWPGLRHSNNPSVNNLSKAFYATIFFSFILYTIFGTFSYLSFFDGNKGGIILDYYPDETYTDKILLIIGHILTFVYIIFTIPIVLNSAKYVLLNTLHKKDDFSKDVWIPIGITATLISLSLANLTGKTSEYIFIISDILALLLLFFFPPIFYIKGFGTKNKLHFIGAILELVIGIAAIAFIIYADCFD</sequence>
<feature type="transmembrane region" description="Helical" evidence="5">
    <location>
        <begin position="339"/>
        <end position="357"/>
    </location>
</feature>
<protein>
    <recommendedName>
        <fullName evidence="6">Amino acid transporter transmembrane domain-containing protein</fullName>
    </recommendedName>
</protein>
<feature type="transmembrane region" description="Helical" evidence="5">
    <location>
        <begin position="397"/>
        <end position="417"/>
    </location>
</feature>
<keyword evidence="2 5" id="KW-0812">Transmembrane</keyword>
<feature type="transmembrane region" description="Helical" evidence="5">
    <location>
        <begin position="170"/>
        <end position="191"/>
    </location>
</feature>
<dbReference type="Proteomes" id="UP001470230">
    <property type="component" value="Unassembled WGS sequence"/>
</dbReference>
<name>A0ABR2K0F5_9EUKA</name>
<gene>
    <name evidence="7" type="ORF">M9Y10_043706</name>
</gene>
<evidence type="ECO:0000256" key="1">
    <source>
        <dbReference type="ARBA" id="ARBA00004141"/>
    </source>
</evidence>
<accession>A0ABR2K0F5</accession>
<feature type="transmembrane region" description="Helical" evidence="5">
    <location>
        <begin position="145"/>
        <end position="164"/>
    </location>
</feature>
<dbReference type="Pfam" id="PF01490">
    <property type="entry name" value="Aa_trans"/>
    <property type="match status" value="1"/>
</dbReference>
<evidence type="ECO:0000259" key="6">
    <source>
        <dbReference type="Pfam" id="PF01490"/>
    </source>
</evidence>
<evidence type="ECO:0000313" key="7">
    <source>
        <dbReference type="EMBL" id="KAK8884591.1"/>
    </source>
</evidence>
<comment type="caution">
    <text evidence="7">The sequence shown here is derived from an EMBL/GenBank/DDBJ whole genome shotgun (WGS) entry which is preliminary data.</text>
</comment>
<keyword evidence="4 5" id="KW-0472">Membrane</keyword>
<dbReference type="PANTHER" id="PTHR22950">
    <property type="entry name" value="AMINO ACID TRANSPORTER"/>
    <property type="match status" value="1"/>
</dbReference>
<organism evidence="7 8">
    <name type="scientific">Tritrichomonas musculus</name>
    <dbReference type="NCBI Taxonomy" id="1915356"/>
    <lineage>
        <taxon>Eukaryota</taxon>
        <taxon>Metamonada</taxon>
        <taxon>Parabasalia</taxon>
        <taxon>Tritrichomonadida</taxon>
        <taxon>Tritrichomonadidae</taxon>
        <taxon>Tritrichomonas</taxon>
    </lineage>
</organism>
<feature type="transmembrane region" description="Helical" evidence="5">
    <location>
        <begin position="21"/>
        <end position="45"/>
    </location>
</feature>
<reference evidence="7 8" key="1">
    <citation type="submission" date="2024-04" db="EMBL/GenBank/DDBJ databases">
        <title>Tritrichomonas musculus Genome.</title>
        <authorList>
            <person name="Alves-Ferreira E."/>
            <person name="Grigg M."/>
            <person name="Lorenzi H."/>
            <person name="Galac M."/>
        </authorList>
    </citation>
    <scope>NUCLEOTIDE SEQUENCE [LARGE SCALE GENOMIC DNA]</scope>
    <source>
        <strain evidence="7 8">EAF2021</strain>
    </source>
</reference>
<keyword evidence="8" id="KW-1185">Reference proteome</keyword>
<feature type="domain" description="Amino acid transporter transmembrane" evidence="6">
    <location>
        <begin position="20"/>
        <end position="416"/>
    </location>
</feature>
<feature type="transmembrane region" description="Helical" evidence="5">
    <location>
        <begin position="211"/>
        <end position="233"/>
    </location>
</feature>
<proteinExistence type="predicted"/>